<gene>
    <name evidence="2" type="ORF">BRW65_04745</name>
</gene>
<proteinExistence type="predicted"/>
<evidence type="ECO:0008006" key="4">
    <source>
        <dbReference type="Google" id="ProtNLM"/>
    </source>
</evidence>
<reference evidence="2 3" key="1">
    <citation type="submission" date="2016-11" db="EMBL/GenBank/DDBJ databases">
        <title>Genome sequences of unsequenced Mycobacteria.</title>
        <authorList>
            <person name="Greninger A.L."/>
            <person name="Fang F."/>
            <person name="Jerome K.R."/>
        </authorList>
    </citation>
    <scope>NUCLEOTIDE SEQUENCE [LARGE SCALE GENOMIC DNA]</scope>
    <source>
        <strain evidence="2 3">M11</strain>
    </source>
</reference>
<dbReference type="AlphaFoldDB" id="A0A1Q4HZL9"/>
<accession>A0A1Q4HZL9</accession>
<evidence type="ECO:0000313" key="2">
    <source>
        <dbReference type="EMBL" id="OJZ75139.1"/>
    </source>
</evidence>
<dbReference type="PROSITE" id="PS51257">
    <property type="entry name" value="PROKAR_LIPOPROTEIN"/>
    <property type="match status" value="1"/>
</dbReference>
<evidence type="ECO:0000256" key="1">
    <source>
        <dbReference type="SAM" id="MobiDB-lite"/>
    </source>
</evidence>
<organism evidence="2 3">
    <name type="scientific">Mycobacterium paraffinicum</name>
    <dbReference type="NCBI Taxonomy" id="53378"/>
    <lineage>
        <taxon>Bacteria</taxon>
        <taxon>Bacillati</taxon>
        <taxon>Actinomycetota</taxon>
        <taxon>Actinomycetes</taxon>
        <taxon>Mycobacteriales</taxon>
        <taxon>Mycobacteriaceae</taxon>
        <taxon>Mycobacterium</taxon>
    </lineage>
</organism>
<dbReference type="Proteomes" id="UP000186438">
    <property type="component" value="Unassembled WGS sequence"/>
</dbReference>
<evidence type="ECO:0000313" key="3">
    <source>
        <dbReference type="Proteomes" id="UP000186438"/>
    </source>
</evidence>
<dbReference type="RefSeq" id="WP_073871910.1">
    <property type="nucleotide sequence ID" value="NZ_MPNT01000003.1"/>
</dbReference>
<sequence>MEVVSGRGGRLAIAFAFAVTVVGCPGHASATPTVTAFPGMEIRQGATVCMVGLVEPRLRVAVTSGQCGNGETDVTDHDGNPVGKVVLARRQAADDAAANRAMLPVEYEVIALGHDVTASDLLPTGRQLKSSPGLRAQPGLPVCQFRRSVGQRCGSISSVSDGRFIIADVAVDSRDFGGPVYALTDDGAVIVGLFEGMWGSVPEMESWQAVMQQVYIDGSAQNQQPQTPGEPHLVGRRVASPFPSP</sequence>
<dbReference type="EMBL" id="MPNT01000003">
    <property type="protein sequence ID" value="OJZ75139.1"/>
    <property type="molecule type" value="Genomic_DNA"/>
</dbReference>
<dbReference type="OrthoDB" id="4724787at2"/>
<name>A0A1Q4HZL9_9MYCO</name>
<keyword evidence="3" id="KW-1185">Reference proteome</keyword>
<feature type="region of interest" description="Disordered" evidence="1">
    <location>
        <begin position="220"/>
        <end position="245"/>
    </location>
</feature>
<protein>
    <recommendedName>
        <fullName evidence="4">Trypsin</fullName>
    </recommendedName>
</protein>
<comment type="caution">
    <text evidence="2">The sequence shown here is derived from an EMBL/GenBank/DDBJ whole genome shotgun (WGS) entry which is preliminary data.</text>
</comment>